<feature type="compositionally biased region" description="Basic and acidic residues" evidence="1">
    <location>
        <begin position="307"/>
        <end position="318"/>
    </location>
</feature>
<feature type="region of interest" description="Disordered" evidence="1">
    <location>
        <begin position="160"/>
        <end position="216"/>
    </location>
</feature>
<name>A0AAD7F0H3_9AGAR</name>
<protein>
    <submittedName>
        <fullName evidence="2">Uncharacterized protein</fullName>
    </submittedName>
</protein>
<feature type="compositionally biased region" description="Basic residues" evidence="1">
    <location>
        <begin position="970"/>
        <end position="986"/>
    </location>
</feature>
<feature type="compositionally biased region" description="Polar residues" evidence="1">
    <location>
        <begin position="418"/>
        <end position="427"/>
    </location>
</feature>
<proteinExistence type="predicted"/>
<comment type="caution">
    <text evidence="2">The sequence shown here is derived from an EMBL/GenBank/DDBJ whole genome shotgun (WGS) entry which is preliminary data.</text>
</comment>
<feature type="compositionally biased region" description="Pro residues" evidence="1">
    <location>
        <begin position="293"/>
        <end position="305"/>
    </location>
</feature>
<feature type="compositionally biased region" description="Basic and acidic residues" evidence="1">
    <location>
        <begin position="281"/>
        <end position="292"/>
    </location>
</feature>
<dbReference type="EMBL" id="JARIHO010000007">
    <property type="protein sequence ID" value="KAJ7358091.1"/>
    <property type="molecule type" value="Genomic_DNA"/>
</dbReference>
<feature type="region of interest" description="Disordered" evidence="1">
    <location>
        <begin position="487"/>
        <end position="531"/>
    </location>
</feature>
<evidence type="ECO:0000313" key="2">
    <source>
        <dbReference type="EMBL" id="KAJ7358091.1"/>
    </source>
</evidence>
<feature type="compositionally biased region" description="Basic and acidic residues" evidence="1">
    <location>
        <begin position="429"/>
        <end position="438"/>
    </location>
</feature>
<accession>A0AAD7F0H3</accession>
<feature type="compositionally biased region" description="Basic residues" evidence="1">
    <location>
        <begin position="943"/>
        <end position="952"/>
    </location>
</feature>
<feature type="region of interest" description="Disordered" evidence="1">
    <location>
        <begin position="933"/>
        <end position="991"/>
    </location>
</feature>
<reference evidence="2" key="1">
    <citation type="submission" date="2023-03" db="EMBL/GenBank/DDBJ databases">
        <title>Massive genome expansion in bonnet fungi (Mycena s.s.) driven by repeated elements and novel gene families across ecological guilds.</title>
        <authorList>
            <consortium name="Lawrence Berkeley National Laboratory"/>
            <person name="Harder C.B."/>
            <person name="Miyauchi S."/>
            <person name="Viragh M."/>
            <person name="Kuo A."/>
            <person name="Thoen E."/>
            <person name="Andreopoulos B."/>
            <person name="Lu D."/>
            <person name="Skrede I."/>
            <person name="Drula E."/>
            <person name="Henrissat B."/>
            <person name="Morin E."/>
            <person name="Kohler A."/>
            <person name="Barry K."/>
            <person name="LaButti K."/>
            <person name="Morin E."/>
            <person name="Salamov A."/>
            <person name="Lipzen A."/>
            <person name="Mereny Z."/>
            <person name="Hegedus B."/>
            <person name="Baldrian P."/>
            <person name="Stursova M."/>
            <person name="Weitz H."/>
            <person name="Taylor A."/>
            <person name="Grigoriev I.V."/>
            <person name="Nagy L.G."/>
            <person name="Martin F."/>
            <person name="Kauserud H."/>
        </authorList>
    </citation>
    <scope>NUCLEOTIDE SEQUENCE</scope>
    <source>
        <strain evidence="2">CBHHK002</strain>
    </source>
</reference>
<evidence type="ECO:0000313" key="3">
    <source>
        <dbReference type="Proteomes" id="UP001218218"/>
    </source>
</evidence>
<dbReference type="AlphaFoldDB" id="A0AAD7F0H3"/>
<sequence>MGCLKVKKLVGIWQRRRWEGRRDFWRRAGFLESARAGYFEGGRGEFLEQQEWEALNRKRMEGWEYCRMQRALHSHPNYPKLRCAGPRKINNESPELGFASVQSAHRNGKKNFQPSKALTDLSKGVSNNAVVEFADQATNSELSSKRSTVHQFYPNLISLWPWPPSRSKRQQKRSPDPDVLPPLLPPRRIKGAKKEAAGPSVPKDHRARSKNDASLPLTQLVKIVPAPALAAKHKQAEAGGDSEDDHVDKKASQTADSDDERPAPASPRGTTEVGGDSQDTDVDKDGSDDEHPTPPPLRDTPPTPRTPDVDKNGRHDTSDIQDEEGDVQDEEGDVQDADEANPGTAHQLEGSGGTVSVKEQKLKQLAKNSLLLSLQLPPQQQQVPTFKGTIYDPNLRRTGNASSRYQYRVSNGLLLSLPQQGTSSFESNTDEHRGRDHSNFSTTHAAAEEALRLKNRTMTDNGWVATMDTREEEDFDLEEDYLQDVAKPKGKGKAAAVESSDVEEDPFPVASDDDEDQDDDETPNGHITPWDVLPGQLSSALLKEAMAARAAYHTTLEDIARRGRKKISSVRMAIGDYPKSTRDANSWNAYQMKYRIEHPRPSKMTPEESQAYAKAWEDGYNALFASLSDDEHRDPEARRLCVEPLMKWHRKKTMQVVDNRKADGGGKALMNKAVAPLIHQARIIPTWYGRFLTCLQSTAVSNSLDIEIFGLVLDCYGDNVIIWGGGALFQGVFKQHPVPIRKFLIDMKALFQTTSLYLRNQAETAEAVSMMQPVPITFTRLPSEASNRDALRRQLTGLFVNQICLIMIEHGELELEQIKTTFQKMSWKWSNDAWKHKLRIENWPAALKETYPGPGFSLGVITEKDDKKEEKRARMDAVKAMFKAMQAAYQSPDADDRARMHADCFVDRRGNGARGSLQRSDRQLRRWNGLVAGVGSPKAFSPRSRRARRSQARRGLERQPTRPVLTTRTTKTRCHRLPPKSAKGKGKVPTAAGSLAPAAASDVAPVAGRKQIKFRYRNWRGDVGCVFCHRAGQIHGYPDQRPAEHLDVQRRNGEVDTLATGI</sequence>
<feature type="region of interest" description="Disordered" evidence="1">
    <location>
        <begin position="418"/>
        <end position="440"/>
    </location>
</feature>
<keyword evidence="3" id="KW-1185">Reference proteome</keyword>
<feature type="compositionally biased region" description="Acidic residues" evidence="1">
    <location>
        <begin position="319"/>
        <end position="339"/>
    </location>
</feature>
<evidence type="ECO:0000256" key="1">
    <source>
        <dbReference type="SAM" id="MobiDB-lite"/>
    </source>
</evidence>
<feature type="region of interest" description="Disordered" evidence="1">
    <location>
        <begin position="231"/>
        <end position="355"/>
    </location>
</feature>
<feature type="compositionally biased region" description="Acidic residues" evidence="1">
    <location>
        <begin position="500"/>
        <end position="522"/>
    </location>
</feature>
<organism evidence="2 3">
    <name type="scientific">Mycena albidolilacea</name>
    <dbReference type="NCBI Taxonomy" id="1033008"/>
    <lineage>
        <taxon>Eukaryota</taxon>
        <taxon>Fungi</taxon>
        <taxon>Dikarya</taxon>
        <taxon>Basidiomycota</taxon>
        <taxon>Agaricomycotina</taxon>
        <taxon>Agaricomycetes</taxon>
        <taxon>Agaricomycetidae</taxon>
        <taxon>Agaricales</taxon>
        <taxon>Marasmiineae</taxon>
        <taxon>Mycenaceae</taxon>
        <taxon>Mycena</taxon>
    </lineage>
</organism>
<gene>
    <name evidence="2" type="ORF">DFH08DRAFT_801939</name>
</gene>
<dbReference type="Proteomes" id="UP001218218">
    <property type="component" value="Unassembled WGS sequence"/>
</dbReference>